<keyword evidence="5" id="KW-1185">Reference proteome</keyword>
<keyword evidence="2" id="KW-0067">ATP-binding</keyword>
<dbReference type="AlphaFoldDB" id="A0A1M5RRL9"/>
<dbReference type="Proteomes" id="UP000199758">
    <property type="component" value="Unassembled WGS sequence"/>
</dbReference>
<dbReference type="Pfam" id="PF00158">
    <property type="entry name" value="Sigma54_activat"/>
    <property type="match status" value="1"/>
</dbReference>
<organism evidence="4 5">
    <name type="scientific">Hydrocarboniphaga daqingensis</name>
    <dbReference type="NCBI Taxonomy" id="490188"/>
    <lineage>
        <taxon>Bacteria</taxon>
        <taxon>Pseudomonadati</taxon>
        <taxon>Pseudomonadota</taxon>
        <taxon>Gammaproteobacteria</taxon>
        <taxon>Nevskiales</taxon>
        <taxon>Nevskiaceae</taxon>
        <taxon>Hydrocarboniphaga</taxon>
    </lineage>
</organism>
<dbReference type="OrthoDB" id="7054881at2"/>
<dbReference type="CDD" id="cd00009">
    <property type="entry name" value="AAA"/>
    <property type="match status" value="1"/>
</dbReference>
<dbReference type="STRING" id="490188.SAMN04488068_3155"/>
<feature type="domain" description="Sigma-54 factor interaction" evidence="3">
    <location>
        <begin position="136"/>
        <end position="398"/>
    </location>
</feature>
<sequence>MLGLGKKVSREAEAAPSASAAFLQVVTPTLLQADADVRALIDRQLPAPNQCQIVAGSAALRIESPFVLSLFVDPSSLDPIADAVLRRRQAGHATTLIVAINPTQLAALGRWLEARANASTLVGTRLILAPTVDGVVRQLADRLAQVTEDNVIRMPVSPEIENTDYKNFFVFSPQLHRLAARIRGFTQNGISRAYLLGGPGSGKTSFAFYFWLMRNKGRFVSVNLAAESTGDKAAIKSLLCGHVSGAFPGAGARTGAFLHARDGVCFIDESHGVTGPVMEVLMEALDNGQYLPFGASAKQPIQCAIVFASNRSWEHLQSAVNLDEFTRMGAAILEVPELHKREEDMIAVVATTLARLGQRCSTWTAPLGLSEAGWKAIRECRWHGNVRALVRVLEAAFVDTASAGGGELIQADEIEHGIALWEPKAHHSHQIYAAA</sequence>
<evidence type="ECO:0000256" key="2">
    <source>
        <dbReference type="ARBA" id="ARBA00022840"/>
    </source>
</evidence>
<proteinExistence type="predicted"/>
<protein>
    <submittedName>
        <fullName evidence="4">Sigma-54 interaction domain-containing protein</fullName>
    </submittedName>
</protein>
<name>A0A1M5RRL9_9GAMM</name>
<dbReference type="InterPro" id="IPR002078">
    <property type="entry name" value="Sigma_54_int"/>
</dbReference>
<dbReference type="PROSITE" id="PS50045">
    <property type="entry name" value="SIGMA54_INTERACT_4"/>
    <property type="match status" value="1"/>
</dbReference>
<dbReference type="InterPro" id="IPR027417">
    <property type="entry name" value="P-loop_NTPase"/>
</dbReference>
<dbReference type="RefSeq" id="WP_072899118.1">
    <property type="nucleotide sequence ID" value="NZ_FQWZ01000008.1"/>
</dbReference>
<accession>A0A1M5RRL9</accession>
<dbReference type="PANTHER" id="PTHR32071">
    <property type="entry name" value="TRANSCRIPTIONAL REGULATORY PROTEIN"/>
    <property type="match status" value="1"/>
</dbReference>
<dbReference type="GO" id="GO:0006355">
    <property type="term" value="P:regulation of DNA-templated transcription"/>
    <property type="evidence" value="ECO:0007669"/>
    <property type="project" value="InterPro"/>
</dbReference>
<dbReference type="GO" id="GO:0005524">
    <property type="term" value="F:ATP binding"/>
    <property type="evidence" value="ECO:0007669"/>
    <property type="project" value="UniProtKB-KW"/>
</dbReference>
<dbReference type="EMBL" id="FQWZ01000008">
    <property type="protein sequence ID" value="SHH28819.1"/>
    <property type="molecule type" value="Genomic_DNA"/>
</dbReference>
<evidence type="ECO:0000256" key="1">
    <source>
        <dbReference type="ARBA" id="ARBA00022741"/>
    </source>
</evidence>
<evidence type="ECO:0000313" key="4">
    <source>
        <dbReference type="EMBL" id="SHH28819.1"/>
    </source>
</evidence>
<gene>
    <name evidence="4" type="ORF">SAMN04488068_3155</name>
</gene>
<dbReference type="SUPFAM" id="SSF52540">
    <property type="entry name" value="P-loop containing nucleoside triphosphate hydrolases"/>
    <property type="match status" value="1"/>
</dbReference>
<dbReference type="Gene3D" id="1.10.8.60">
    <property type="match status" value="1"/>
</dbReference>
<evidence type="ECO:0000313" key="5">
    <source>
        <dbReference type="Proteomes" id="UP000199758"/>
    </source>
</evidence>
<dbReference type="Gene3D" id="3.40.50.300">
    <property type="entry name" value="P-loop containing nucleotide triphosphate hydrolases"/>
    <property type="match status" value="1"/>
</dbReference>
<evidence type="ECO:0000259" key="3">
    <source>
        <dbReference type="PROSITE" id="PS50045"/>
    </source>
</evidence>
<reference evidence="4 5" key="1">
    <citation type="submission" date="2016-11" db="EMBL/GenBank/DDBJ databases">
        <authorList>
            <person name="Jaros S."/>
            <person name="Januszkiewicz K."/>
            <person name="Wedrychowicz H."/>
        </authorList>
    </citation>
    <scope>NUCLEOTIDE SEQUENCE [LARGE SCALE GENOMIC DNA]</scope>
    <source>
        <strain evidence="4 5">CGMCC 1.7049</strain>
    </source>
</reference>
<keyword evidence="1" id="KW-0547">Nucleotide-binding</keyword>